<dbReference type="GO" id="GO:0006777">
    <property type="term" value="P:Mo-molybdopterin cofactor biosynthetic process"/>
    <property type="evidence" value="ECO:0007669"/>
    <property type="project" value="UniProtKB-KW"/>
</dbReference>
<dbReference type="Pfam" id="PF03454">
    <property type="entry name" value="MoeA_C"/>
    <property type="match status" value="1"/>
</dbReference>
<dbReference type="InterPro" id="IPR001453">
    <property type="entry name" value="MoaB/Mog_dom"/>
</dbReference>
<dbReference type="Pfam" id="PF00994">
    <property type="entry name" value="MoCF_biosynth"/>
    <property type="match status" value="1"/>
</dbReference>
<feature type="non-terminal residue" evidence="4">
    <location>
        <position position="1"/>
    </location>
</feature>
<dbReference type="Gene3D" id="2.40.340.10">
    <property type="entry name" value="MoeA, C-terminal, domain IV"/>
    <property type="match status" value="1"/>
</dbReference>
<dbReference type="Gene3D" id="3.40.980.10">
    <property type="entry name" value="MoaB/Mog-like domain"/>
    <property type="match status" value="1"/>
</dbReference>
<organism evidence="4">
    <name type="scientific">candidate division WOR-3 bacterium</name>
    <dbReference type="NCBI Taxonomy" id="2052148"/>
    <lineage>
        <taxon>Bacteria</taxon>
        <taxon>Bacteria division WOR-3</taxon>
    </lineage>
</organism>
<dbReference type="InterPro" id="IPR036688">
    <property type="entry name" value="MoeA_C_domain_IV_sf"/>
</dbReference>
<dbReference type="EMBL" id="DRTV01000025">
    <property type="protein sequence ID" value="HHF57851.1"/>
    <property type="molecule type" value="Genomic_DNA"/>
</dbReference>
<dbReference type="InterPro" id="IPR038987">
    <property type="entry name" value="MoeA-like"/>
</dbReference>
<dbReference type="Pfam" id="PF12727">
    <property type="entry name" value="PBP_like"/>
    <property type="match status" value="1"/>
</dbReference>
<evidence type="ECO:0000256" key="2">
    <source>
        <dbReference type="ARBA" id="ARBA00023150"/>
    </source>
</evidence>
<proteinExistence type="predicted"/>
<dbReference type="SUPFAM" id="SSF53218">
    <property type="entry name" value="Molybdenum cofactor biosynthesis proteins"/>
    <property type="match status" value="1"/>
</dbReference>
<comment type="pathway">
    <text evidence="1">Cofactor biosynthesis; molybdopterin biosynthesis.</text>
</comment>
<dbReference type="Gene3D" id="3.90.105.10">
    <property type="entry name" value="Molybdopterin biosynthesis moea protein, domain 2"/>
    <property type="match status" value="1"/>
</dbReference>
<gene>
    <name evidence="4" type="ORF">ENL41_00320</name>
</gene>
<accession>A0A7C5HTG0</accession>
<dbReference type="AlphaFoldDB" id="A0A7C5HTG0"/>
<evidence type="ECO:0000313" key="4">
    <source>
        <dbReference type="EMBL" id="HHF57851.1"/>
    </source>
</evidence>
<dbReference type="SUPFAM" id="SSF53850">
    <property type="entry name" value="Periplasmic binding protein-like II"/>
    <property type="match status" value="1"/>
</dbReference>
<dbReference type="NCBIfam" id="NF011068">
    <property type="entry name" value="PRK14498.1"/>
    <property type="match status" value="1"/>
</dbReference>
<dbReference type="Gene3D" id="3.40.190.10">
    <property type="entry name" value="Periplasmic binding protein-like II"/>
    <property type="match status" value="1"/>
</dbReference>
<dbReference type="UniPathway" id="UPA00344"/>
<dbReference type="PROSITE" id="PS01079">
    <property type="entry name" value="MOCF_BIOSYNTHESIS_2"/>
    <property type="match status" value="1"/>
</dbReference>
<dbReference type="PANTHER" id="PTHR38431">
    <property type="entry name" value="BLL2305 PROTEIN"/>
    <property type="match status" value="1"/>
</dbReference>
<dbReference type="NCBIfam" id="TIGR00177">
    <property type="entry name" value="molyb_syn"/>
    <property type="match status" value="1"/>
</dbReference>
<dbReference type="InterPro" id="IPR036425">
    <property type="entry name" value="MoaB/Mog-like_dom_sf"/>
</dbReference>
<reference evidence="4" key="1">
    <citation type="journal article" date="2020" name="mSystems">
        <title>Genome- and Community-Level Interaction Insights into Carbon Utilization and Element Cycling Functions of Hydrothermarchaeota in Hydrothermal Sediment.</title>
        <authorList>
            <person name="Zhou Z."/>
            <person name="Liu Y."/>
            <person name="Xu W."/>
            <person name="Pan J."/>
            <person name="Luo Z.H."/>
            <person name="Li M."/>
        </authorList>
    </citation>
    <scope>NUCLEOTIDE SEQUENCE [LARGE SCALE GENOMIC DNA]</scope>
    <source>
        <strain evidence="4">HyVt-94</strain>
    </source>
</reference>
<dbReference type="InterPro" id="IPR005111">
    <property type="entry name" value="MoeA_C_domain_IV"/>
</dbReference>
<dbReference type="PANTHER" id="PTHR38431:SF1">
    <property type="entry name" value="BLL2305 PROTEIN"/>
    <property type="match status" value="1"/>
</dbReference>
<dbReference type="CDD" id="cd00887">
    <property type="entry name" value="MoeA"/>
    <property type="match status" value="1"/>
</dbReference>
<name>A0A7C5HTG0_UNCW3</name>
<evidence type="ECO:0000259" key="3">
    <source>
        <dbReference type="SMART" id="SM00852"/>
    </source>
</evidence>
<evidence type="ECO:0000256" key="1">
    <source>
        <dbReference type="ARBA" id="ARBA00005046"/>
    </source>
</evidence>
<keyword evidence="2" id="KW-0501">Molybdenum cofactor biosynthesis</keyword>
<dbReference type="Proteomes" id="UP000886014">
    <property type="component" value="Unassembled WGS sequence"/>
</dbReference>
<dbReference type="InterPro" id="IPR008284">
    <property type="entry name" value="MoCF_biosynth_CS"/>
</dbReference>
<protein>
    <submittedName>
        <fullName evidence="4">Molybdopterin biosynthesis protein</fullName>
    </submittedName>
</protein>
<dbReference type="InterPro" id="IPR024370">
    <property type="entry name" value="PBP_domain"/>
</dbReference>
<dbReference type="SUPFAM" id="SSF63867">
    <property type="entry name" value="MoeA C-terminal domain-like"/>
    <property type="match status" value="1"/>
</dbReference>
<comment type="caution">
    <text evidence="4">The sequence shown here is derived from an EMBL/GenBank/DDBJ whole genome shotgun (WGS) entry which is preliminary data.</text>
</comment>
<feature type="domain" description="MoaB/Mog" evidence="3">
    <location>
        <begin position="44"/>
        <end position="181"/>
    </location>
</feature>
<dbReference type="SMART" id="SM00852">
    <property type="entry name" value="MoCF_biosynth"/>
    <property type="match status" value="1"/>
</dbReference>
<sequence>LVGEDLLEGDLIIEQRRLITPEAVSLFISADVREIKVLKRIKIAIIPTGNEIVEPFNPKKETEIYESNSFIYKGHLEKIGAVTKILSPVPDEEEKISTALMEAVENSDMVIISAGTSAGEYDYTAKILESRGKLLIHGVDLRPGKPFVFGVINNKPIFGLPGYPGAAINDFKLFVSPVLEKLYGINLERSKIKVKLARKLPSSVGEDHLISLSIGKVGKEYKAIPLKSGSGIVSSFLKRNGFINIKKGIEGIEEDEEVMAVTEYPLDTIEKTILFTGSHDLLVDVLKILLWDEEIPLCISSIGSLGGMVAIKKGNAHLAGSHLIDPESGEYNIPYIKKLDVKDILVLHLAKREQGLMVPKGNPRNIRDIKDLRRKEIRFINRQKGSGTRMLFDLLIEKESLSPEEIQGYEREVITHTEVGLQIKNGHADCGLGIYSVAKIFNLDFIPLAHEEYDLIVRKDFVQDKRFDVLVKKIQNDEFKTRALELGGYDLSETGIIKYEG</sequence>